<dbReference type="Gene3D" id="3.10.105.10">
    <property type="entry name" value="Dipeptide-binding Protein, Domain 3"/>
    <property type="match status" value="1"/>
</dbReference>
<name>A0ABV4YWE5_9BACI</name>
<organism evidence="1 2">
    <name type="scientific">Neobacillus driksii</name>
    <dbReference type="NCBI Taxonomy" id="3035913"/>
    <lineage>
        <taxon>Bacteria</taxon>
        <taxon>Bacillati</taxon>
        <taxon>Bacillota</taxon>
        <taxon>Bacilli</taxon>
        <taxon>Bacillales</taxon>
        <taxon>Bacillaceae</taxon>
        <taxon>Neobacillus</taxon>
    </lineage>
</organism>
<protein>
    <submittedName>
        <fullName evidence="1">Uncharacterized protein</fullName>
    </submittedName>
</protein>
<dbReference type="EMBL" id="JAROBZ020000001">
    <property type="protein sequence ID" value="MFB3169176.1"/>
    <property type="molecule type" value="Genomic_DNA"/>
</dbReference>
<sequence length="52" mass="5828">MELYAKAQEIEMEEAVYIPVRVIENLAAISKNVDGFRISAAGYLELNDVVIK</sequence>
<gene>
    <name evidence="1" type="ORF">P5G62_018785</name>
</gene>
<dbReference type="SUPFAM" id="SSF53850">
    <property type="entry name" value="Periplasmic binding protein-like II"/>
    <property type="match status" value="1"/>
</dbReference>
<dbReference type="Proteomes" id="UP001241748">
    <property type="component" value="Unassembled WGS sequence"/>
</dbReference>
<proteinExistence type="predicted"/>
<reference evidence="1 2" key="1">
    <citation type="submission" date="2024-05" db="EMBL/GenBank/DDBJ databases">
        <authorList>
            <person name="Venkateswaran K."/>
        </authorList>
    </citation>
    <scope>NUCLEOTIDE SEQUENCE [LARGE SCALE GENOMIC DNA]</scope>
    <source>
        <strain evidence="1 2">179-C4-2-HS</strain>
    </source>
</reference>
<dbReference type="RefSeq" id="WP_306076414.1">
    <property type="nucleotide sequence ID" value="NZ_JAROBZ020000001.1"/>
</dbReference>
<accession>A0ABV4YWE5</accession>
<keyword evidence="2" id="KW-1185">Reference proteome</keyword>
<comment type="caution">
    <text evidence="1">The sequence shown here is derived from an EMBL/GenBank/DDBJ whole genome shotgun (WGS) entry which is preliminary data.</text>
</comment>
<dbReference type="Gene3D" id="3.40.190.10">
    <property type="entry name" value="Periplasmic binding protein-like II"/>
    <property type="match status" value="1"/>
</dbReference>
<evidence type="ECO:0000313" key="1">
    <source>
        <dbReference type="EMBL" id="MFB3169176.1"/>
    </source>
</evidence>
<evidence type="ECO:0000313" key="2">
    <source>
        <dbReference type="Proteomes" id="UP001241748"/>
    </source>
</evidence>